<evidence type="ECO:0000256" key="3">
    <source>
        <dbReference type="ARBA" id="ARBA00005784"/>
    </source>
</evidence>
<keyword evidence="4 6" id="KW-0134">Cell wall</keyword>
<reference evidence="7 8" key="1">
    <citation type="submission" date="2018-02" db="EMBL/GenBank/DDBJ databases">
        <title>Draft genome of wild Prunus yedoensis var. nudiflora.</title>
        <authorList>
            <person name="Baek S."/>
            <person name="Kim J.-H."/>
            <person name="Choi K."/>
            <person name="Kim G.-B."/>
            <person name="Cho A."/>
            <person name="Jang H."/>
            <person name="Shin C.-H."/>
            <person name="Yu H.-J."/>
            <person name="Mun J.-H."/>
        </authorList>
    </citation>
    <scope>NUCLEOTIDE SEQUENCE [LARGE SCALE GENOMIC DNA]</scope>
    <source>
        <strain evidence="8">cv. Jeju island</strain>
        <tissue evidence="7">Leaf</tissue>
    </source>
</reference>
<dbReference type="Pfam" id="PF03283">
    <property type="entry name" value="PAE"/>
    <property type="match status" value="2"/>
</dbReference>
<dbReference type="EC" id="3.1.1.-" evidence="6"/>
<evidence type="ECO:0000256" key="4">
    <source>
        <dbReference type="ARBA" id="ARBA00022512"/>
    </source>
</evidence>
<keyword evidence="5 6" id="KW-0961">Cell wall biogenesis/degradation</keyword>
<dbReference type="OrthoDB" id="2015280at2759"/>
<keyword evidence="6" id="KW-0378">Hydrolase</keyword>
<name>A0A314UHV9_PRUYE</name>
<accession>A0A314UHV9</accession>
<comment type="subcellular location">
    <subcellularLocation>
        <location evidence="2 6">Secreted</location>
        <location evidence="2 6">Cell wall</location>
    </subcellularLocation>
</comment>
<keyword evidence="8" id="KW-1185">Reference proteome</keyword>
<evidence type="ECO:0000256" key="2">
    <source>
        <dbReference type="ARBA" id="ARBA00004191"/>
    </source>
</evidence>
<dbReference type="STRING" id="2094558.A0A314UHV9"/>
<gene>
    <name evidence="7" type="ORF">Pyn_31613</name>
</gene>
<comment type="similarity">
    <text evidence="3 6">Belongs to the pectinacetylesterase family.</text>
</comment>
<dbReference type="PANTHER" id="PTHR21562:SF5">
    <property type="entry name" value="PECTIN ACETYLESTERASE 12"/>
    <property type="match status" value="1"/>
</dbReference>
<dbReference type="GO" id="GO:0052793">
    <property type="term" value="F:pectin acetylesterase activity"/>
    <property type="evidence" value="ECO:0007669"/>
    <property type="project" value="TreeGrafter"/>
</dbReference>
<proteinExistence type="inferred from homology"/>
<dbReference type="GO" id="GO:0009505">
    <property type="term" value="C:plant-type cell wall"/>
    <property type="evidence" value="ECO:0007669"/>
    <property type="project" value="TreeGrafter"/>
</dbReference>
<evidence type="ECO:0000313" key="8">
    <source>
        <dbReference type="Proteomes" id="UP000250321"/>
    </source>
</evidence>
<dbReference type="PANTHER" id="PTHR21562">
    <property type="entry name" value="NOTUM-RELATED"/>
    <property type="match status" value="1"/>
</dbReference>
<dbReference type="EMBL" id="PJQY01003557">
    <property type="protein sequence ID" value="PQM36346.1"/>
    <property type="molecule type" value="Genomic_DNA"/>
</dbReference>
<organism evidence="7 8">
    <name type="scientific">Prunus yedoensis var. nudiflora</name>
    <dbReference type="NCBI Taxonomy" id="2094558"/>
    <lineage>
        <taxon>Eukaryota</taxon>
        <taxon>Viridiplantae</taxon>
        <taxon>Streptophyta</taxon>
        <taxon>Embryophyta</taxon>
        <taxon>Tracheophyta</taxon>
        <taxon>Spermatophyta</taxon>
        <taxon>Magnoliopsida</taxon>
        <taxon>eudicotyledons</taxon>
        <taxon>Gunneridae</taxon>
        <taxon>Pentapetalae</taxon>
        <taxon>rosids</taxon>
        <taxon>fabids</taxon>
        <taxon>Rosales</taxon>
        <taxon>Rosaceae</taxon>
        <taxon>Amygdaloideae</taxon>
        <taxon>Amygdaleae</taxon>
        <taxon>Prunus</taxon>
    </lineage>
</organism>
<sequence length="273" mass="30221">MFSKTWVAERLKQRRAMMKFLWVLGLVTALVFSKWVDGFLKKSLNETELSLSETYGGSNAANNTLMVELTLIEGAGAKGAVCLDGTLPAYHLHPGHGSGANSWLIHLEGGAWCNDTRSCSNRKNSAYGSSSHMDKERAFTGILSNEAEDNPGFPLKLNAKYLHLLFVLEANLQFRGQRIWLSAMEALMSKGMRYANQGVQENLPHYCTSHLDPTSIQNSLAPLSADPHGDWNGCRLNLASCSPSQMQFLQGDRHPIYEDLFELLKLVAASETK</sequence>
<dbReference type="GO" id="GO:0071555">
    <property type="term" value="P:cell wall organization"/>
    <property type="evidence" value="ECO:0007669"/>
    <property type="project" value="UniProtKB-KW"/>
</dbReference>
<dbReference type="AlphaFoldDB" id="A0A314UHV9"/>
<comment type="function">
    <text evidence="1 6">Hydrolyzes acetyl esters in homogalacturonan regions of pectin. In type I primary cell wall, galacturonic acid residues of pectin can be acetylated at the O-2 and O-3 positions. Decreasing the degree of acetylation of pectin gels in vitro alters their physical properties.</text>
</comment>
<evidence type="ECO:0000313" key="7">
    <source>
        <dbReference type="EMBL" id="PQM36346.1"/>
    </source>
</evidence>
<dbReference type="InterPro" id="IPR004963">
    <property type="entry name" value="PAE/NOTUM"/>
</dbReference>
<comment type="caution">
    <text evidence="7">The sequence shown here is derived from an EMBL/GenBank/DDBJ whole genome shotgun (WGS) entry which is preliminary data.</text>
</comment>
<protein>
    <recommendedName>
        <fullName evidence="6">Pectin acetylesterase</fullName>
        <ecNumber evidence="6">3.1.1.-</ecNumber>
    </recommendedName>
</protein>
<evidence type="ECO:0000256" key="5">
    <source>
        <dbReference type="ARBA" id="ARBA00023316"/>
    </source>
</evidence>
<evidence type="ECO:0000256" key="6">
    <source>
        <dbReference type="RuleBase" id="RU363114"/>
    </source>
</evidence>
<dbReference type="Proteomes" id="UP000250321">
    <property type="component" value="Unassembled WGS sequence"/>
</dbReference>
<keyword evidence="6" id="KW-0964">Secreted</keyword>
<evidence type="ECO:0000256" key="1">
    <source>
        <dbReference type="ARBA" id="ARBA00003534"/>
    </source>
</evidence>